<evidence type="ECO:0000256" key="1">
    <source>
        <dbReference type="SAM" id="MobiDB-lite"/>
    </source>
</evidence>
<reference evidence="3" key="1">
    <citation type="journal article" date="2013" name="Nature">
        <title>Draft genome of the wheat A-genome progenitor Triticum urartu.</title>
        <authorList>
            <person name="Ling H.Q."/>
            <person name="Zhao S."/>
            <person name="Liu D."/>
            <person name="Wang J."/>
            <person name="Sun H."/>
            <person name="Zhang C."/>
            <person name="Fan H."/>
            <person name="Li D."/>
            <person name="Dong L."/>
            <person name="Tao Y."/>
            <person name="Gao C."/>
            <person name="Wu H."/>
            <person name="Li Y."/>
            <person name="Cui Y."/>
            <person name="Guo X."/>
            <person name="Zheng S."/>
            <person name="Wang B."/>
            <person name="Yu K."/>
            <person name="Liang Q."/>
            <person name="Yang W."/>
            <person name="Lou X."/>
            <person name="Chen J."/>
            <person name="Feng M."/>
            <person name="Jian J."/>
            <person name="Zhang X."/>
            <person name="Luo G."/>
            <person name="Jiang Y."/>
            <person name="Liu J."/>
            <person name="Wang Z."/>
            <person name="Sha Y."/>
            <person name="Zhang B."/>
            <person name="Wu H."/>
            <person name="Tang D."/>
            <person name="Shen Q."/>
            <person name="Xue P."/>
            <person name="Zou S."/>
            <person name="Wang X."/>
            <person name="Liu X."/>
            <person name="Wang F."/>
            <person name="Yang Y."/>
            <person name="An X."/>
            <person name="Dong Z."/>
            <person name="Zhang K."/>
            <person name="Zhang X."/>
            <person name="Luo M.C."/>
            <person name="Dvorak J."/>
            <person name="Tong Y."/>
            <person name="Wang J."/>
            <person name="Yang H."/>
            <person name="Li Z."/>
            <person name="Wang D."/>
            <person name="Zhang A."/>
            <person name="Wang J."/>
        </authorList>
    </citation>
    <scope>NUCLEOTIDE SEQUENCE</scope>
    <source>
        <strain evidence="3">cv. G1812</strain>
    </source>
</reference>
<evidence type="ECO:0000313" key="2">
    <source>
        <dbReference type="EnsemblPlants" id="TuG1812G0500003795.01.T01"/>
    </source>
</evidence>
<reference evidence="2" key="3">
    <citation type="submission" date="2022-06" db="UniProtKB">
        <authorList>
            <consortium name="EnsemblPlants"/>
        </authorList>
    </citation>
    <scope>IDENTIFICATION</scope>
</reference>
<organism evidence="2 3">
    <name type="scientific">Triticum urartu</name>
    <name type="common">Red wild einkorn</name>
    <name type="synonym">Crithodium urartu</name>
    <dbReference type="NCBI Taxonomy" id="4572"/>
    <lineage>
        <taxon>Eukaryota</taxon>
        <taxon>Viridiplantae</taxon>
        <taxon>Streptophyta</taxon>
        <taxon>Embryophyta</taxon>
        <taxon>Tracheophyta</taxon>
        <taxon>Spermatophyta</taxon>
        <taxon>Magnoliopsida</taxon>
        <taxon>Liliopsida</taxon>
        <taxon>Poales</taxon>
        <taxon>Poaceae</taxon>
        <taxon>BOP clade</taxon>
        <taxon>Pooideae</taxon>
        <taxon>Triticodae</taxon>
        <taxon>Triticeae</taxon>
        <taxon>Triticinae</taxon>
        <taxon>Triticum</taxon>
    </lineage>
</organism>
<proteinExistence type="predicted"/>
<protein>
    <submittedName>
        <fullName evidence="2">Uncharacterized protein</fullName>
    </submittedName>
</protein>
<reference evidence="2" key="2">
    <citation type="submission" date="2018-03" db="EMBL/GenBank/DDBJ databases">
        <title>The Triticum urartu genome reveals the dynamic nature of wheat genome evolution.</title>
        <authorList>
            <person name="Ling H."/>
            <person name="Ma B."/>
            <person name="Shi X."/>
            <person name="Liu H."/>
            <person name="Dong L."/>
            <person name="Sun H."/>
            <person name="Cao Y."/>
            <person name="Gao Q."/>
            <person name="Zheng S."/>
            <person name="Li Y."/>
            <person name="Yu Y."/>
            <person name="Du H."/>
            <person name="Qi M."/>
            <person name="Li Y."/>
            <person name="Yu H."/>
            <person name="Cui Y."/>
            <person name="Wang N."/>
            <person name="Chen C."/>
            <person name="Wu H."/>
            <person name="Zhao Y."/>
            <person name="Zhang J."/>
            <person name="Li Y."/>
            <person name="Zhou W."/>
            <person name="Zhang B."/>
            <person name="Hu W."/>
            <person name="Eijk M."/>
            <person name="Tang J."/>
            <person name="Witsenboer H."/>
            <person name="Zhao S."/>
            <person name="Li Z."/>
            <person name="Zhang A."/>
            <person name="Wang D."/>
            <person name="Liang C."/>
        </authorList>
    </citation>
    <scope>NUCLEOTIDE SEQUENCE [LARGE SCALE GENOMIC DNA]</scope>
    <source>
        <strain evidence="2">cv. G1812</strain>
    </source>
</reference>
<dbReference type="Proteomes" id="UP000015106">
    <property type="component" value="Chromosome 5"/>
</dbReference>
<dbReference type="EnsemblPlants" id="TuG1812G0500003795.01.T01">
    <property type="protein sequence ID" value="TuG1812G0500003795.01.T01"/>
    <property type="gene ID" value="TuG1812G0500003795.01"/>
</dbReference>
<name>A0A8R7QIC1_TRIUA</name>
<accession>A0A8R7QIC1</accession>
<feature type="region of interest" description="Disordered" evidence="1">
    <location>
        <begin position="1"/>
        <end position="55"/>
    </location>
</feature>
<dbReference type="AlphaFoldDB" id="A0A8R7QIC1"/>
<sequence>MPRLLLVPPTLHQPPSSPNQGQLNPSRRAGMLSFYTQRPHNQIDKGSDGLMRAAR</sequence>
<evidence type="ECO:0000313" key="3">
    <source>
        <dbReference type="Proteomes" id="UP000015106"/>
    </source>
</evidence>
<dbReference type="Gramene" id="TuG1812G0500003795.01.T01">
    <property type="protein sequence ID" value="TuG1812G0500003795.01.T01"/>
    <property type="gene ID" value="TuG1812G0500003795.01"/>
</dbReference>
<keyword evidence="3" id="KW-1185">Reference proteome</keyword>